<feature type="domain" description="Bacterial type II secretion system protein E" evidence="4">
    <location>
        <begin position="373"/>
        <end position="387"/>
    </location>
</feature>
<dbReference type="PROSITE" id="PS00662">
    <property type="entry name" value="T2SP_E"/>
    <property type="match status" value="1"/>
</dbReference>
<name>A0A2M6WZ33_9BACT</name>
<reference evidence="6" key="1">
    <citation type="submission" date="2017-09" db="EMBL/GenBank/DDBJ databases">
        <title>Depth-based differentiation of microbial function through sediment-hosted aquifers and enrichment of novel symbionts in the deep terrestrial subsurface.</title>
        <authorList>
            <person name="Probst A.J."/>
            <person name="Ladd B."/>
            <person name="Jarett J.K."/>
            <person name="Geller-Mcgrath D.E."/>
            <person name="Sieber C.M.K."/>
            <person name="Emerson J.B."/>
            <person name="Anantharaman K."/>
            <person name="Thomas B.C."/>
            <person name="Malmstrom R."/>
            <person name="Stieglmeier M."/>
            <person name="Klingl A."/>
            <person name="Woyke T."/>
            <person name="Ryan C.M."/>
            <person name="Banfield J.F."/>
        </authorList>
    </citation>
    <scope>NUCLEOTIDE SEQUENCE [LARGE SCALE GENOMIC DNA]</scope>
</reference>
<dbReference type="FunFam" id="3.40.50.300:FF:000398">
    <property type="entry name" value="Type IV pilus assembly ATPase PilB"/>
    <property type="match status" value="1"/>
</dbReference>
<dbReference type="PANTHER" id="PTHR30258">
    <property type="entry name" value="TYPE II SECRETION SYSTEM PROTEIN GSPE-RELATED"/>
    <property type="match status" value="1"/>
</dbReference>
<dbReference type="Pfam" id="PF00437">
    <property type="entry name" value="T2SSE"/>
    <property type="match status" value="1"/>
</dbReference>
<protein>
    <recommendedName>
        <fullName evidence="4">Bacterial type II secretion system protein E domain-containing protein</fullName>
    </recommendedName>
</protein>
<dbReference type="CDD" id="cd01129">
    <property type="entry name" value="PulE-GspE-like"/>
    <property type="match status" value="1"/>
</dbReference>
<dbReference type="InterPro" id="IPR003593">
    <property type="entry name" value="AAA+_ATPase"/>
</dbReference>
<dbReference type="Gene3D" id="3.30.450.90">
    <property type="match status" value="1"/>
</dbReference>
<evidence type="ECO:0000256" key="1">
    <source>
        <dbReference type="ARBA" id="ARBA00006611"/>
    </source>
</evidence>
<evidence type="ECO:0000313" key="6">
    <source>
        <dbReference type="Proteomes" id="UP000230731"/>
    </source>
</evidence>
<comment type="caution">
    <text evidence="5">The sequence shown here is derived from an EMBL/GenBank/DDBJ whole genome shotgun (WGS) entry which is preliminary data.</text>
</comment>
<dbReference type="InterPro" id="IPR001482">
    <property type="entry name" value="T2SS/T4SS_dom"/>
</dbReference>
<accession>A0A2M6WZ33</accession>
<dbReference type="InterPro" id="IPR027417">
    <property type="entry name" value="P-loop_NTPase"/>
</dbReference>
<keyword evidence="2" id="KW-0547">Nucleotide-binding</keyword>
<dbReference type="SMART" id="SM00382">
    <property type="entry name" value="AAA"/>
    <property type="match status" value="1"/>
</dbReference>
<dbReference type="Gene3D" id="3.30.300.160">
    <property type="entry name" value="Type II secretion system, protein E, N-terminal domain"/>
    <property type="match status" value="1"/>
</dbReference>
<dbReference type="GO" id="GO:0005886">
    <property type="term" value="C:plasma membrane"/>
    <property type="evidence" value="ECO:0007669"/>
    <property type="project" value="TreeGrafter"/>
</dbReference>
<evidence type="ECO:0000259" key="4">
    <source>
        <dbReference type="PROSITE" id="PS00662"/>
    </source>
</evidence>
<keyword evidence="3" id="KW-0067">ATP-binding</keyword>
<evidence type="ECO:0000313" key="5">
    <source>
        <dbReference type="EMBL" id="PIT98025.1"/>
    </source>
</evidence>
<dbReference type="InterPro" id="IPR037257">
    <property type="entry name" value="T2SS_E_N_sf"/>
</dbReference>
<sequence length="573" mass="62332">MEQTDAAVLQALIERGVLPAASATGVEAQLDGGVTLEQALVEGDVIDGETLAQVRAEVLGMPYVDLREKQIARDVLNIIPESTARGHMIIAYEDTEAALLVAMANVRDRQIVEFIRKKVNKPVEVAVASAGAIRDVLGQYQQSLAVELDDVVSEELKSVSATTGEGGADELPVIRITQAILKHAIVEGASDIHIEPTETDVVVRYRIDGILHDMLKLPKVLQPGLVARIKVLASLKIDEHRLPQDGRFKLEADEYKVAFRVSILPVFDGEKVVMRLLDESGEAIGLDEIGLRPGPLKLLRRAIERPHGMLLVTGPTGSGKTTTLYAVMQELSTPEVNISTIEDPIEYRMPRVNQTQVKPTIGLTFANGLRSLVRQDPDIIMVGEIRDEETASLAVNAALTGHLVLSTLHTNSAAGALPRLRDMQVEAFLLASTLNMVAAQRLVRRLCEKCRTEQPLTEALLTDIGKEVSLKALQAVLAAEGLLREGQKLEDLSIFSPKGCRRCQDGYKGRTGIYELLPITPEIQALITPETTSAELEAAGRKHTGFVSMLEDGLVKVVQGITSVEEVLRVARE</sequence>
<dbReference type="SUPFAM" id="SSF52540">
    <property type="entry name" value="P-loop containing nucleoside triphosphate hydrolases"/>
    <property type="match status" value="1"/>
</dbReference>
<dbReference type="Gene3D" id="3.40.50.300">
    <property type="entry name" value="P-loop containing nucleotide triphosphate hydrolases"/>
    <property type="match status" value="1"/>
</dbReference>
<evidence type="ECO:0000256" key="2">
    <source>
        <dbReference type="ARBA" id="ARBA00022741"/>
    </source>
</evidence>
<dbReference type="InterPro" id="IPR007831">
    <property type="entry name" value="T2SS_GspE_N"/>
</dbReference>
<dbReference type="PANTHER" id="PTHR30258:SF29">
    <property type="entry name" value="MSHA PILUS ASSEMBLY ATPASE MSHE"/>
    <property type="match status" value="1"/>
</dbReference>
<evidence type="ECO:0000256" key="3">
    <source>
        <dbReference type="ARBA" id="ARBA00022840"/>
    </source>
</evidence>
<dbReference type="EMBL" id="PEZP01000036">
    <property type="protein sequence ID" value="PIT98025.1"/>
    <property type="molecule type" value="Genomic_DNA"/>
</dbReference>
<dbReference type="Proteomes" id="UP000230731">
    <property type="component" value="Unassembled WGS sequence"/>
</dbReference>
<gene>
    <name evidence="5" type="ORF">COT71_02950</name>
</gene>
<dbReference type="GO" id="GO:0016887">
    <property type="term" value="F:ATP hydrolysis activity"/>
    <property type="evidence" value="ECO:0007669"/>
    <property type="project" value="TreeGrafter"/>
</dbReference>
<dbReference type="AlphaFoldDB" id="A0A2M6WZ33"/>
<dbReference type="SUPFAM" id="SSF160246">
    <property type="entry name" value="EspE N-terminal domain-like"/>
    <property type="match status" value="1"/>
</dbReference>
<organism evidence="5 6">
    <name type="scientific">Candidatus Andersenbacteria bacterium CG10_big_fil_rev_8_21_14_0_10_54_11</name>
    <dbReference type="NCBI Taxonomy" id="1974485"/>
    <lineage>
        <taxon>Bacteria</taxon>
        <taxon>Candidatus Anderseniibacteriota</taxon>
    </lineage>
</organism>
<dbReference type="GO" id="GO:0005524">
    <property type="term" value="F:ATP binding"/>
    <property type="evidence" value="ECO:0007669"/>
    <property type="project" value="UniProtKB-KW"/>
</dbReference>
<proteinExistence type="inferred from homology"/>
<comment type="similarity">
    <text evidence="1">Belongs to the GSP E family.</text>
</comment>
<dbReference type="Pfam" id="PF05157">
    <property type="entry name" value="MshEN"/>
    <property type="match status" value="1"/>
</dbReference>